<feature type="non-terminal residue" evidence="1">
    <location>
        <position position="1"/>
    </location>
</feature>
<dbReference type="AlphaFoldDB" id="A0A371FT87"/>
<dbReference type="OrthoDB" id="1422241at2759"/>
<dbReference type="EMBL" id="QJKJ01007899">
    <property type="protein sequence ID" value="RDX81557.1"/>
    <property type="molecule type" value="Genomic_DNA"/>
</dbReference>
<gene>
    <name evidence="1" type="ORF">CR513_37747</name>
</gene>
<evidence type="ECO:0000313" key="2">
    <source>
        <dbReference type="Proteomes" id="UP000257109"/>
    </source>
</evidence>
<keyword evidence="2" id="KW-1185">Reference proteome</keyword>
<accession>A0A371FT87</accession>
<comment type="caution">
    <text evidence="1">The sequence shown here is derived from an EMBL/GenBank/DDBJ whole genome shotgun (WGS) entry which is preliminary data.</text>
</comment>
<organism evidence="1 2">
    <name type="scientific">Mucuna pruriens</name>
    <name type="common">Velvet bean</name>
    <name type="synonym">Dolichos pruriens</name>
    <dbReference type="NCBI Taxonomy" id="157652"/>
    <lineage>
        <taxon>Eukaryota</taxon>
        <taxon>Viridiplantae</taxon>
        <taxon>Streptophyta</taxon>
        <taxon>Embryophyta</taxon>
        <taxon>Tracheophyta</taxon>
        <taxon>Spermatophyta</taxon>
        <taxon>Magnoliopsida</taxon>
        <taxon>eudicotyledons</taxon>
        <taxon>Gunneridae</taxon>
        <taxon>Pentapetalae</taxon>
        <taxon>rosids</taxon>
        <taxon>fabids</taxon>
        <taxon>Fabales</taxon>
        <taxon>Fabaceae</taxon>
        <taxon>Papilionoideae</taxon>
        <taxon>50 kb inversion clade</taxon>
        <taxon>NPAAA clade</taxon>
        <taxon>indigoferoid/millettioid clade</taxon>
        <taxon>Phaseoleae</taxon>
        <taxon>Mucuna</taxon>
    </lineage>
</organism>
<name>A0A371FT87_MUCPR</name>
<protein>
    <recommendedName>
        <fullName evidence="3">Retrotransposon gag domain-containing protein</fullName>
    </recommendedName>
</protein>
<reference evidence="1" key="1">
    <citation type="submission" date="2018-05" db="EMBL/GenBank/DDBJ databases">
        <title>Draft genome of Mucuna pruriens seed.</title>
        <authorList>
            <person name="Nnadi N.E."/>
            <person name="Vos R."/>
            <person name="Hasami M.H."/>
            <person name="Devisetty U.K."/>
            <person name="Aguiy J.C."/>
        </authorList>
    </citation>
    <scope>NUCLEOTIDE SEQUENCE [LARGE SCALE GENOMIC DNA]</scope>
    <source>
        <strain evidence="1">JCA_2017</strain>
    </source>
</reference>
<sequence>MAVALKSETKSNPTPLRLSKPSLVRLSYVRIEAGMTRKRSSSGLHPLDPKIEKTLNRIRKTKKMHIEHTGDRIHSIIETDNFEMKPDFSDNPLYESDLMESNNNRMLKELAMLDTYELKYGLIHLLPKFHGLAGEDPYKHSKEFHVVCSTMRPQGILEDYIKMKDFLFSLDRASKDWLYLQSVMCTT</sequence>
<evidence type="ECO:0008006" key="3">
    <source>
        <dbReference type="Google" id="ProtNLM"/>
    </source>
</evidence>
<proteinExistence type="predicted"/>
<evidence type="ECO:0000313" key="1">
    <source>
        <dbReference type="EMBL" id="RDX81557.1"/>
    </source>
</evidence>
<dbReference type="Proteomes" id="UP000257109">
    <property type="component" value="Unassembled WGS sequence"/>
</dbReference>